<evidence type="ECO:0000313" key="2">
    <source>
        <dbReference type="Proteomes" id="UP000316770"/>
    </source>
</evidence>
<organism evidence="1 2">
    <name type="scientific">Rosistilla oblonga</name>
    <dbReference type="NCBI Taxonomy" id="2527990"/>
    <lineage>
        <taxon>Bacteria</taxon>
        <taxon>Pseudomonadati</taxon>
        <taxon>Planctomycetota</taxon>
        <taxon>Planctomycetia</taxon>
        <taxon>Pirellulales</taxon>
        <taxon>Pirellulaceae</taxon>
        <taxon>Rosistilla</taxon>
    </lineage>
</organism>
<accession>A0A518IV10</accession>
<reference evidence="1 2" key="1">
    <citation type="submission" date="2019-02" db="EMBL/GenBank/DDBJ databases">
        <title>Deep-cultivation of Planctomycetes and their phenomic and genomic characterization uncovers novel biology.</title>
        <authorList>
            <person name="Wiegand S."/>
            <person name="Jogler M."/>
            <person name="Boedeker C."/>
            <person name="Pinto D."/>
            <person name="Vollmers J."/>
            <person name="Rivas-Marin E."/>
            <person name="Kohn T."/>
            <person name="Peeters S.H."/>
            <person name="Heuer A."/>
            <person name="Rast P."/>
            <person name="Oberbeckmann S."/>
            <person name="Bunk B."/>
            <person name="Jeske O."/>
            <person name="Meyerdierks A."/>
            <person name="Storesund J.E."/>
            <person name="Kallscheuer N."/>
            <person name="Luecker S."/>
            <person name="Lage O.M."/>
            <person name="Pohl T."/>
            <person name="Merkel B.J."/>
            <person name="Hornburger P."/>
            <person name="Mueller R.-W."/>
            <person name="Bruemmer F."/>
            <person name="Labrenz M."/>
            <person name="Spormann A.M."/>
            <person name="Op den Camp H."/>
            <person name="Overmann J."/>
            <person name="Amann R."/>
            <person name="Jetten M.S.M."/>
            <person name="Mascher T."/>
            <person name="Medema M.H."/>
            <person name="Devos D.P."/>
            <person name="Kaster A.-K."/>
            <person name="Ovreas L."/>
            <person name="Rohde M."/>
            <person name="Galperin M.Y."/>
            <person name="Jogler C."/>
        </authorList>
    </citation>
    <scope>NUCLEOTIDE SEQUENCE [LARGE SCALE GENOMIC DNA]</scope>
    <source>
        <strain evidence="1 2">Mal33</strain>
    </source>
</reference>
<dbReference type="PROSITE" id="PS51257">
    <property type="entry name" value="PROKAR_LIPOPROTEIN"/>
    <property type="match status" value="1"/>
</dbReference>
<gene>
    <name evidence="1" type="ORF">Mal33_29270</name>
</gene>
<protein>
    <submittedName>
        <fullName evidence="1">Uncharacterized protein</fullName>
    </submittedName>
</protein>
<dbReference type="RefSeq" id="WP_145123539.1">
    <property type="nucleotide sequence ID" value="NZ_CP036292.1"/>
</dbReference>
<dbReference type="EMBL" id="CP036318">
    <property type="protein sequence ID" value="QDV56926.1"/>
    <property type="molecule type" value="Genomic_DNA"/>
</dbReference>
<name>A0A518IV10_9BACT</name>
<sequence length="69" mass="7562">MRYEEFRFAKLTSTLLVLLAMVAGTTSVGCGPTSSPEDSAGEAEVFDEDAYAEEMAAEQKRVAKELREQ</sequence>
<keyword evidence="2" id="KW-1185">Reference proteome</keyword>
<dbReference type="Proteomes" id="UP000316770">
    <property type="component" value="Chromosome"/>
</dbReference>
<evidence type="ECO:0000313" key="1">
    <source>
        <dbReference type="EMBL" id="QDV56926.1"/>
    </source>
</evidence>
<proteinExistence type="predicted"/>
<dbReference type="AlphaFoldDB" id="A0A518IV10"/>